<evidence type="ECO:0000313" key="2">
    <source>
        <dbReference type="EMBL" id="CAG8715012.1"/>
    </source>
</evidence>
<feature type="region of interest" description="Disordered" evidence="1">
    <location>
        <begin position="1"/>
        <end position="47"/>
    </location>
</feature>
<gene>
    <name evidence="2" type="ORF">GMARGA_LOCUS13034</name>
</gene>
<evidence type="ECO:0000256" key="1">
    <source>
        <dbReference type="SAM" id="MobiDB-lite"/>
    </source>
</evidence>
<feature type="compositionally biased region" description="Polar residues" evidence="1">
    <location>
        <begin position="35"/>
        <end position="47"/>
    </location>
</feature>
<organism evidence="2 3">
    <name type="scientific">Gigaspora margarita</name>
    <dbReference type="NCBI Taxonomy" id="4874"/>
    <lineage>
        <taxon>Eukaryota</taxon>
        <taxon>Fungi</taxon>
        <taxon>Fungi incertae sedis</taxon>
        <taxon>Mucoromycota</taxon>
        <taxon>Glomeromycotina</taxon>
        <taxon>Glomeromycetes</taxon>
        <taxon>Diversisporales</taxon>
        <taxon>Gigasporaceae</taxon>
        <taxon>Gigaspora</taxon>
    </lineage>
</organism>
<evidence type="ECO:0000313" key="3">
    <source>
        <dbReference type="Proteomes" id="UP000789901"/>
    </source>
</evidence>
<proteinExistence type="predicted"/>
<accession>A0ABN7V0V1</accession>
<feature type="region of interest" description="Disordered" evidence="1">
    <location>
        <begin position="67"/>
        <end position="89"/>
    </location>
</feature>
<sequence>MKKAHNTRSNGEEMITAPQKTIHTETGAKIPISPGTASSNTTGSMSSDWREIMEGEAVAENLQRELKVDDTPVKNSTGFDMEGSGNLCD</sequence>
<dbReference type="EMBL" id="CAJVQB010008168">
    <property type="protein sequence ID" value="CAG8715012.1"/>
    <property type="molecule type" value="Genomic_DNA"/>
</dbReference>
<protein>
    <submittedName>
        <fullName evidence="2">23383_t:CDS:1</fullName>
    </submittedName>
</protein>
<name>A0ABN7V0V1_GIGMA</name>
<reference evidence="2 3" key="1">
    <citation type="submission" date="2021-06" db="EMBL/GenBank/DDBJ databases">
        <authorList>
            <person name="Kallberg Y."/>
            <person name="Tangrot J."/>
            <person name="Rosling A."/>
        </authorList>
    </citation>
    <scope>NUCLEOTIDE SEQUENCE [LARGE SCALE GENOMIC DNA]</scope>
    <source>
        <strain evidence="2 3">120-4 pot B 10/14</strain>
    </source>
</reference>
<keyword evidence="3" id="KW-1185">Reference proteome</keyword>
<comment type="caution">
    <text evidence="2">The sequence shown here is derived from an EMBL/GenBank/DDBJ whole genome shotgun (WGS) entry which is preliminary data.</text>
</comment>
<dbReference type="Proteomes" id="UP000789901">
    <property type="component" value="Unassembled WGS sequence"/>
</dbReference>
<feature type="non-terminal residue" evidence="2">
    <location>
        <position position="89"/>
    </location>
</feature>